<keyword evidence="2" id="KW-1185">Reference proteome</keyword>
<evidence type="ECO:0000313" key="1">
    <source>
        <dbReference type="EMBL" id="USN15006.1"/>
    </source>
</evidence>
<dbReference type="Proteomes" id="UP001057221">
    <property type="component" value="Segment"/>
</dbReference>
<gene>
    <name evidence="1" type="ORF">DOMOVOI_05560</name>
</gene>
<dbReference type="EMBL" id="ON529855">
    <property type="protein sequence ID" value="USN15006.1"/>
    <property type="molecule type" value="Genomic_DNA"/>
</dbReference>
<evidence type="ECO:0000313" key="2">
    <source>
        <dbReference type="Proteomes" id="UP001057221"/>
    </source>
</evidence>
<sequence>MPEPTELTLDQYVARLQAEITAFAEKWRAHNALDPDHWPSTMGIGEWDEQFIAETM</sequence>
<name>A0A9E7MSQ6_9CAUD</name>
<accession>A0A9E7MSQ6</accession>
<proteinExistence type="predicted"/>
<protein>
    <submittedName>
        <fullName evidence="1">Uncharacterized protein</fullName>
    </submittedName>
</protein>
<organism evidence="1 2">
    <name type="scientific">Brevundimonas phage vB_BpoS-Domovoi</name>
    <dbReference type="NCBI Taxonomy" id="2948598"/>
    <lineage>
        <taxon>Viruses</taxon>
        <taxon>Duplodnaviria</taxon>
        <taxon>Heunggongvirae</taxon>
        <taxon>Uroviricota</taxon>
        <taxon>Caudoviricetes</taxon>
        <taxon>Jeanschmidtviridae</taxon>
        <taxon>Marchewkavirus</taxon>
        <taxon>Marchewkavirus domovoi</taxon>
    </lineage>
</organism>
<reference evidence="1 2" key="1">
    <citation type="submission" date="2022-05" db="EMBL/GenBank/DDBJ databases">
        <authorList>
            <person name="Friedrich I."/>
            <person name="Poehlein A."/>
            <person name="Schneider D."/>
            <person name="Hertel R."/>
            <person name="Daniel R."/>
        </authorList>
    </citation>
    <scope>NUCLEOTIDE SEQUENCE [LARGE SCALE GENOMIC DNA]</scope>
</reference>